<accession>A0A7N0U7H8</accession>
<keyword evidence="3" id="KW-0433">Leucine-rich repeat</keyword>
<dbReference type="FunFam" id="1.10.510.10:FF:000095">
    <property type="entry name" value="protein STRUBBELIG-RECEPTOR FAMILY 8"/>
    <property type="match status" value="1"/>
</dbReference>
<keyword evidence="5 11" id="KW-0732">Signal</keyword>
<dbReference type="EnsemblPlants" id="Kaladp0055s0472.1.v1.1">
    <property type="protein sequence ID" value="Kaladp0055s0472.1.v1.1"/>
    <property type="gene ID" value="Kaladp0055s0472.v1.1"/>
</dbReference>
<evidence type="ECO:0000256" key="10">
    <source>
        <dbReference type="SAM" id="Phobius"/>
    </source>
</evidence>
<dbReference type="PROSITE" id="PS50011">
    <property type="entry name" value="PROTEIN_KINASE_DOM"/>
    <property type="match status" value="1"/>
</dbReference>
<dbReference type="Gene3D" id="3.30.200.20">
    <property type="entry name" value="Phosphorylase Kinase, domain 1"/>
    <property type="match status" value="1"/>
</dbReference>
<protein>
    <recommendedName>
        <fullName evidence="12">Protein kinase domain-containing protein</fullName>
    </recommendedName>
</protein>
<dbReference type="PANTHER" id="PTHR48006">
    <property type="entry name" value="LEUCINE-RICH REPEAT-CONTAINING PROTEIN DDB_G0281931-RELATED"/>
    <property type="match status" value="1"/>
</dbReference>
<evidence type="ECO:0000256" key="1">
    <source>
        <dbReference type="ARBA" id="ARBA00004479"/>
    </source>
</evidence>
<dbReference type="Gene3D" id="1.10.510.10">
    <property type="entry name" value="Transferase(Phosphotransferase) domain 1"/>
    <property type="match status" value="1"/>
</dbReference>
<dbReference type="GO" id="GO:0016020">
    <property type="term" value="C:membrane"/>
    <property type="evidence" value="ECO:0007669"/>
    <property type="project" value="UniProtKB-SubCell"/>
</dbReference>
<dbReference type="CDD" id="cd14066">
    <property type="entry name" value="STKc_IRAK"/>
    <property type="match status" value="1"/>
</dbReference>
<dbReference type="OMA" id="KALEWPL"/>
<evidence type="ECO:0000313" key="13">
    <source>
        <dbReference type="EnsemblPlants" id="Kaladp0055s0472.1.v1.1"/>
    </source>
</evidence>
<dbReference type="InterPro" id="IPR001245">
    <property type="entry name" value="Ser-Thr/Tyr_kinase_cat_dom"/>
</dbReference>
<keyword evidence="4 10" id="KW-0812">Transmembrane</keyword>
<evidence type="ECO:0000256" key="7">
    <source>
        <dbReference type="ARBA" id="ARBA00022989"/>
    </source>
</evidence>
<comment type="subcellular location">
    <subcellularLocation>
        <location evidence="1">Membrane</location>
        <topology evidence="1">Single-pass type I membrane protein</topology>
    </subcellularLocation>
</comment>
<sequence length="616" mass="68018">MAANSRLLVALLHFLIWLTTLNIRLGNGTVTDVYCLKTMKESIRDPEGHLSRWDFSNNSEGSICKFNGVSCWHDDENRVLTIKLGGLGLIGQFPSGLENCSSLTGLDLANNYFAGPIPAKISQMLPFVTVLDLSSNNFSGEIPESLANCTYLNVLRLNDNELTGQIPPQLGLLNRLKEFSVANNNLQGQVPTFVNATFSADSYASNPGLCGAPLDACRGSSKINTGIIAGTTIGMIALTAIVIGVIFGYCSPRARKAKKDDDPEGNKWAKSIKGVKGVKVSMFEKSVTKVSLKDLMKATNSFSKNNIIGSGRTGTMYKAVVSENHFLMIKRLQDTQRSEKEFMAEMNTLGTVRHRNLVPLLGYCAAKKERFLIYKYIPNGTLYDNLHPGENEPSRLDWQMRLKIAIGAARGLSWLHHSCNPRIIHRNISSKCILLDKDFEPQLADFGLARLMNPLDTHLSTFVNGEFGDIGYVAPEYPRTLVVTPKGDVFSLGTVLLELVTGELPTGISNPPEDFRGSLVEWVQHLSKNSKLHTAVDRSLIGKGYDDELHQFIRVACNCVSQTPKDRPTMFEVYQLLRAIGEKYNFSAFDDISIPIDTDNAVHADEYIVALETITE</sequence>
<evidence type="ECO:0000256" key="3">
    <source>
        <dbReference type="ARBA" id="ARBA00022614"/>
    </source>
</evidence>
<evidence type="ECO:0000259" key="12">
    <source>
        <dbReference type="PROSITE" id="PS50011"/>
    </source>
</evidence>
<dbReference type="Gene3D" id="3.80.10.10">
    <property type="entry name" value="Ribonuclease Inhibitor"/>
    <property type="match status" value="1"/>
</dbReference>
<feature type="transmembrane region" description="Helical" evidence="10">
    <location>
        <begin position="227"/>
        <end position="250"/>
    </location>
</feature>
<evidence type="ECO:0000256" key="9">
    <source>
        <dbReference type="ARBA" id="ARBA00023180"/>
    </source>
</evidence>
<feature type="domain" description="Protein kinase" evidence="12">
    <location>
        <begin position="302"/>
        <end position="577"/>
    </location>
</feature>
<evidence type="ECO:0000256" key="5">
    <source>
        <dbReference type="ARBA" id="ARBA00022729"/>
    </source>
</evidence>
<evidence type="ECO:0000256" key="4">
    <source>
        <dbReference type="ARBA" id="ARBA00022692"/>
    </source>
</evidence>
<dbReference type="Proteomes" id="UP000594263">
    <property type="component" value="Unplaced"/>
</dbReference>
<keyword evidence="7 10" id="KW-1133">Transmembrane helix</keyword>
<dbReference type="InterPro" id="IPR000719">
    <property type="entry name" value="Prot_kinase_dom"/>
</dbReference>
<dbReference type="SUPFAM" id="SSF52058">
    <property type="entry name" value="L domain-like"/>
    <property type="match status" value="1"/>
</dbReference>
<evidence type="ECO:0000256" key="2">
    <source>
        <dbReference type="ARBA" id="ARBA00009592"/>
    </source>
</evidence>
<keyword evidence="9" id="KW-0325">Glycoprotein</keyword>
<dbReference type="InterPro" id="IPR013210">
    <property type="entry name" value="LRR_N_plant-typ"/>
</dbReference>
<dbReference type="Pfam" id="PF07714">
    <property type="entry name" value="PK_Tyr_Ser-Thr"/>
    <property type="match status" value="1"/>
</dbReference>
<feature type="chain" id="PRO_5029624016" description="Protein kinase domain-containing protein" evidence="11">
    <location>
        <begin position="29"/>
        <end position="616"/>
    </location>
</feature>
<dbReference type="GO" id="GO:0004672">
    <property type="term" value="F:protein kinase activity"/>
    <property type="evidence" value="ECO:0007669"/>
    <property type="project" value="InterPro"/>
</dbReference>
<comment type="similarity">
    <text evidence="2">Belongs to the RLP family.</text>
</comment>
<evidence type="ECO:0000256" key="6">
    <source>
        <dbReference type="ARBA" id="ARBA00022737"/>
    </source>
</evidence>
<dbReference type="AlphaFoldDB" id="A0A7N0U7H8"/>
<reference evidence="13" key="1">
    <citation type="submission" date="2021-01" db="UniProtKB">
        <authorList>
            <consortium name="EnsemblPlants"/>
        </authorList>
    </citation>
    <scope>IDENTIFICATION</scope>
</reference>
<keyword evidence="8 10" id="KW-0472">Membrane</keyword>
<evidence type="ECO:0000256" key="11">
    <source>
        <dbReference type="SAM" id="SignalP"/>
    </source>
</evidence>
<dbReference type="InterPro" id="IPR001611">
    <property type="entry name" value="Leu-rich_rpt"/>
</dbReference>
<dbReference type="GO" id="GO:0005524">
    <property type="term" value="F:ATP binding"/>
    <property type="evidence" value="ECO:0007669"/>
    <property type="project" value="InterPro"/>
</dbReference>
<dbReference type="Gramene" id="Kaladp0055s0472.1.v1.1">
    <property type="protein sequence ID" value="Kaladp0055s0472.1.v1.1"/>
    <property type="gene ID" value="Kaladp0055s0472.v1.1"/>
</dbReference>
<dbReference type="InterPro" id="IPR032675">
    <property type="entry name" value="LRR_dom_sf"/>
</dbReference>
<dbReference type="SUPFAM" id="SSF56112">
    <property type="entry name" value="Protein kinase-like (PK-like)"/>
    <property type="match status" value="1"/>
</dbReference>
<dbReference type="InterPro" id="IPR051824">
    <property type="entry name" value="LRR_Rcpt-Like_S/T_Kinase"/>
</dbReference>
<name>A0A7N0U7H8_KALFE</name>
<dbReference type="FunFam" id="3.30.200.20:FF:000428">
    <property type="entry name" value="Inactive LRR receptor-like serine/threonine-protein kinase BIR2"/>
    <property type="match status" value="1"/>
</dbReference>
<dbReference type="InterPro" id="IPR011009">
    <property type="entry name" value="Kinase-like_dom_sf"/>
</dbReference>
<keyword evidence="6" id="KW-0677">Repeat</keyword>
<dbReference type="FunFam" id="3.80.10.10:FF:000275">
    <property type="entry name" value="Leucine-rich repeat receptor-like protein kinase"/>
    <property type="match status" value="1"/>
</dbReference>
<proteinExistence type="inferred from homology"/>
<evidence type="ECO:0000313" key="14">
    <source>
        <dbReference type="Proteomes" id="UP000594263"/>
    </source>
</evidence>
<feature type="signal peptide" evidence="11">
    <location>
        <begin position="1"/>
        <end position="28"/>
    </location>
</feature>
<evidence type="ECO:0000256" key="8">
    <source>
        <dbReference type="ARBA" id="ARBA00023136"/>
    </source>
</evidence>
<organism evidence="13 14">
    <name type="scientific">Kalanchoe fedtschenkoi</name>
    <name type="common">Lavender scallops</name>
    <name type="synonym">South American air plant</name>
    <dbReference type="NCBI Taxonomy" id="63787"/>
    <lineage>
        <taxon>Eukaryota</taxon>
        <taxon>Viridiplantae</taxon>
        <taxon>Streptophyta</taxon>
        <taxon>Embryophyta</taxon>
        <taxon>Tracheophyta</taxon>
        <taxon>Spermatophyta</taxon>
        <taxon>Magnoliopsida</taxon>
        <taxon>eudicotyledons</taxon>
        <taxon>Gunneridae</taxon>
        <taxon>Pentapetalae</taxon>
        <taxon>Saxifragales</taxon>
        <taxon>Crassulaceae</taxon>
        <taxon>Kalanchoe</taxon>
    </lineage>
</organism>
<keyword evidence="14" id="KW-1185">Reference proteome</keyword>
<dbReference type="Pfam" id="PF00560">
    <property type="entry name" value="LRR_1"/>
    <property type="match status" value="2"/>
</dbReference>
<dbReference type="PANTHER" id="PTHR48006:SF88">
    <property type="entry name" value="LRR RECEPTOR-LIKE KINASE FAMILY PROTEIN"/>
    <property type="match status" value="1"/>
</dbReference>
<dbReference type="Pfam" id="PF08263">
    <property type="entry name" value="LRRNT_2"/>
    <property type="match status" value="1"/>
</dbReference>